<dbReference type="EMBL" id="AP022586">
    <property type="protein sequence ID" value="BBY19026.1"/>
    <property type="molecule type" value="Genomic_DNA"/>
</dbReference>
<evidence type="ECO:0000256" key="1">
    <source>
        <dbReference type="SAM" id="MobiDB-lite"/>
    </source>
</evidence>
<name>A0AAD1IQ40_9MYCO</name>
<keyword evidence="4" id="KW-1185">Reference proteome</keyword>
<evidence type="ECO:0000313" key="3">
    <source>
        <dbReference type="EMBL" id="BBY19026.1"/>
    </source>
</evidence>
<proteinExistence type="predicted"/>
<accession>A0AAD1IQ40</accession>
<dbReference type="RefSeq" id="WP_134057140.1">
    <property type="nucleotide sequence ID" value="NZ_AP022586.1"/>
</dbReference>
<dbReference type="Pfam" id="PF26571">
    <property type="entry name" value="VldE"/>
    <property type="match status" value="1"/>
</dbReference>
<feature type="region of interest" description="Disordered" evidence="1">
    <location>
        <begin position="834"/>
        <end position="856"/>
    </location>
</feature>
<dbReference type="InterPro" id="IPR058593">
    <property type="entry name" value="ARB_07466-like_C"/>
</dbReference>
<sequence>MASIADIFVSVIPETSRVASGVREVFRDIDREAYQAGQRWGREMERGMGRPRIGADTRPGERDVDEFKRKVDKTRASVKVDVDKSGFDAAATSLRNLSTNYKAVGLASAAIASPTAIAGTVSVVSQLSGVLGLIPAAAGAAGLAIGSLKVATAGFSDAVKEVRDPEKFAEAIGKLSPNAQQAATAIQGMLPALDQLKFTVQDAFFAGFGQQLQQLSSSYLPMFQTTMSKIAASANSAMTEVSQQLQTPAMQGDIATMGGVMAVAFDKLSGALAPIVSSFVDIGLVGSGFLPQLADGAARAAEAFSQFVGEARASGDMQAWIEGGIAGFKQLGDIIGNIGGILGGFASAAPEGGGPLGMLQSLTQVANDFVNSPAGQGALTSWMTALRDTMSALAPAAGAFLQAIAPIGGIVGTALVTTVEAIAPALTSWFNAMQPVVQQLSGALTPVVQALGPVLEQMASVLAGQMVSGIQTILPVLIPFVQQWGQALTSIMPLLPSLLQLAMSALPMVQQAVAVILPPMTQWMSLMANLGNLVIPPLNAAITTMSTVWQASFGTMQNVVSTAWNVMQPVFNAIKTAIDGLLGPLDEIIGLASRLPGVQSAIGTIKGVAGAATTPGAIPGATTIPGLPAASTKPAGTYRTRDGQIRTIPRGTAPIAPIAGVPTTQLPIPPVSTYVAPVTSSGGGSGSSTASKPQFSDANLVPNAARLNDLIAEQFPQIREIGGYRANGGGSNDHPSGRALDIMIPDWDTPEGKALGDQINQWLHQNSDQLGIDSTIWQDFWAPVTGGGKRLGRQGANEGHYNHIHAKVSDKPASGTYTSPLSATYPDTTEYTAYDPMGSTYDTTGDKSLRDAQQKVDDKSFAIEQAQRKLDELPGDASGSQRAQRERALANAKREHADALEDLAAAQGKYNEKAAADPSAKGGNSDFKSLGSDLVSGMFEVLGIGDIFKDPTQFGLFKIAKAVMGLDINTGAAGGEGSGMFPGGGGGGGGLTSLLSNIPGAMGALNIAGSPDAPTPFMPSMPQAGGGGVVLPGNMMASPFSPTGANSAAGPGNQPQIDQSVTINGARFGYSQTQVQDQIRNTHLSQARVPLRTLPTQ</sequence>
<protein>
    <recommendedName>
        <fullName evidence="2">ARB-07466-like C-terminal domain-containing protein</fullName>
    </recommendedName>
</protein>
<feature type="domain" description="ARB-07466-like C-terminal" evidence="2">
    <location>
        <begin position="698"/>
        <end position="784"/>
    </location>
</feature>
<dbReference type="Proteomes" id="UP000466607">
    <property type="component" value="Chromosome"/>
</dbReference>
<gene>
    <name evidence="3" type="ORF">MLIT_46180</name>
</gene>
<dbReference type="AlphaFoldDB" id="A0AAD1IQ40"/>
<organism evidence="3 4">
    <name type="scientific">Mycolicibacterium litorale</name>
    <dbReference type="NCBI Taxonomy" id="758802"/>
    <lineage>
        <taxon>Bacteria</taxon>
        <taxon>Bacillati</taxon>
        <taxon>Actinomycetota</taxon>
        <taxon>Actinomycetes</taxon>
        <taxon>Mycobacteriales</taxon>
        <taxon>Mycobacteriaceae</taxon>
        <taxon>Mycolicibacterium</taxon>
    </lineage>
</organism>
<evidence type="ECO:0000313" key="4">
    <source>
        <dbReference type="Proteomes" id="UP000466607"/>
    </source>
</evidence>
<reference evidence="3 4" key="1">
    <citation type="journal article" date="2019" name="Emerg. Microbes Infect.">
        <title>Comprehensive subspecies identification of 175 nontuberculous mycobacteria species based on 7547 genomic profiles.</title>
        <authorList>
            <person name="Matsumoto Y."/>
            <person name="Kinjo T."/>
            <person name="Motooka D."/>
            <person name="Nabeya D."/>
            <person name="Jung N."/>
            <person name="Uechi K."/>
            <person name="Horii T."/>
            <person name="Iida T."/>
            <person name="Fujita J."/>
            <person name="Nakamura S."/>
        </authorList>
    </citation>
    <scope>NUCLEOTIDE SEQUENCE [LARGE SCALE GENOMIC DNA]</scope>
    <source>
        <strain evidence="3 4">JCM 17423</strain>
    </source>
</reference>
<evidence type="ECO:0000259" key="2">
    <source>
        <dbReference type="Pfam" id="PF26571"/>
    </source>
</evidence>
<feature type="compositionally biased region" description="Basic and acidic residues" evidence="1">
    <location>
        <begin position="883"/>
        <end position="895"/>
    </location>
</feature>
<feature type="region of interest" description="Disordered" evidence="1">
    <location>
        <begin position="869"/>
        <end position="895"/>
    </location>
</feature>
<feature type="compositionally biased region" description="Basic and acidic residues" evidence="1">
    <location>
        <begin position="844"/>
        <end position="856"/>
    </location>
</feature>